<accession>A0A4Z1HNS1</accession>
<gene>
    <name evidence="2" type="ORF">BCON_0314g00050</name>
</gene>
<dbReference type="EMBL" id="PQXN01000313">
    <property type="protein sequence ID" value="TGO46633.1"/>
    <property type="molecule type" value="Genomic_DNA"/>
</dbReference>
<dbReference type="Proteomes" id="UP000297527">
    <property type="component" value="Unassembled WGS sequence"/>
</dbReference>
<organism evidence="2 3">
    <name type="scientific">Botryotinia convoluta</name>
    <dbReference type="NCBI Taxonomy" id="54673"/>
    <lineage>
        <taxon>Eukaryota</taxon>
        <taxon>Fungi</taxon>
        <taxon>Dikarya</taxon>
        <taxon>Ascomycota</taxon>
        <taxon>Pezizomycotina</taxon>
        <taxon>Leotiomycetes</taxon>
        <taxon>Helotiales</taxon>
        <taxon>Sclerotiniaceae</taxon>
        <taxon>Botryotinia</taxon>
    </lineage>
</organism>
<proteinExistence type="predicted"/>
<reference evidence="2 3" key="1">
    <citation type="submission" date="2017-12" db="EMBL/GenBank/DDBJ databases">
        <title>Comparative genomics of Botrytis spp.</title>
        <authorList>
            <person name="Valero-Jimenez C.A."/>
            <person name="Tapia P."/>
            <person name="Veloso J."/>
            <person name="Silva-Moreno E."/>
            <person name="Staats M."/>
            <person name="Valdes J.H."/>
            <person name="Van Kan J.A.L."/>
        </authorList>
    </citation>
    <scope>NUCLEOTIDE SEQUENCE [LARGE SCALE GENOMIC DNA]</scope>
    <source>
        <strain evidence="2 3">MUCL11595</strain>
    </source>
</reference>
<dbReference type="AlphaFoldDB" id="A0A4Z1HNS1"/>
<protein>
    <submittedName>
        <fullName evidence="2">Uncharacterized protein</fullName>
    </submittedName>
</protein>
<keyword evidence="3" id="KW-1185">Reference proteome</keyword>
<name>A0A4Z1HNS1_9HELO</name>
<dbReference type="OrthoDB" id="10354324at2759"/>
<feature type="region of interest" description="Disordered" evidence="1">
    <location>
        <begin position="62"/>
        <end position="84"/>
    </location>
</feature>
<evidence type="ECO:0000313" key="2">
    <source>
        <dbReference type="EMBL" id="TGO46633.1"/>
    </source>
</evidence>
<evidence type="ECO:0000313" key="3">
    <source>
        <dbReference type="Proteomes" id="UP000297527"/>
    </source>
</evidence>
<evidence type="ECO:0000256" key="1">
    <source>
        <dbReference type="SAM" id="MobiDB-lite"/>
    </source>
</evidence>
<comment type="caution">
    <text evidence="2">The sequence shown here is derived from an EMBL/GenBank/DDBJ whole genome shotgun (WGS) entry which is preliminary data.</text>
</comment>
<sequence length="84" mass="8468">MSKHGILTIEMRRRGKEDEKLGAVGFGTFVGHRNDAAGVVAEGRSDFVGEGGVPDGGAAFWGGRRGEQGVGGGGSAGLDHEGGD</sequence>